<keyword evidence="3" id="KW-1185">Reference proteome</keyword>
<dbReference type="EMBL" id="BPLR01016611">
    <property type="protein sequence ID" value="GIY85081.1"/>
    <property type="molecule type" value="Genomic_DNA"/>
</dbReference>
<gene>
    <name evidence="2" type="ORF">CEXT_381221</name>
</gene>
<evidence type="ECO:0000313" key="2">
    <source>
        <dbReference type="EMBL" id="GIY85081.1"/>
    </source>
</evidence>
<dbReference type="AlphaFoldDB" id="A0AAV4WT14"/>
<comment type="caution">
    <text evidence="2">The sequence shown here is derived from an EMBL/GenBank/DDBJ whole genome shotgun (WGS) entry which is preliminary data.</text>
</comment>
<proteinExistence type="predicted"/>
<keyword evidence="1" id="KW-0732">Signal</keyword>
<dbReference type="Proteomes" id="UP001054945">
    <property type="component" value="Unassembled WGS sequence"/>
</dbReference>
<evidence type="ECO:0000256" key="1">
    <source>
        <dbReference type="SAM" id="SignalP"/>
    </source>
</evidence>
<name>A0AAV4WT14_CAEEX</name>
<sequence length="200" mass="22752">MRNRFRWMGSGGCTQLFIISFCLPLHTHMFCNSIGNDANGNDSSNALMGPHPSFAAPVSKTSALLSKDFRPSNRYVQGVSAYTVIVLGRSSKGERKKERQVDLSISSKGTSKMYFSFLRVAKKSLAFCPLKESLNDFEPFQFVTTPILRVTMEVYFIRLRGEGGYRSLNVVLDQKCPKTTFEKEKYRRVLSYFNKLSFCF</sequence>
<organism evidence="2 3">
    <name type="scientific">Caerostris extrusa</name>
    <name type="common">Bark spider</name>
    <name type="synonym">Caerostris bankana</name>
    <dbReference type="NCBI Taxonomy" id="172846"/>
    <lineage>
        <taxon>Eukaryota</taxon>
        <taxon>Metazoa</taxon>
        <taxon>Ecdysozoa</taxon>
        <taxon>Arthropoda</taxon>
        <taxon>Chelicerata</taxon>
        <taxon>Arachnida</taxon>
        <taxon>Araneae</taxon>
        <taxon>Araneomorphae</taxon>
        <taxon>Entelegynae</taxon>
        <taxon>Araneoidea</taxon>
        <taxon>Araneidae</taxon>
        <taxon>Caerostris</taxon>
    </lineage>
</organism>
<feature type="chain" id="PRO_5043416676" evidence="1">
    <location>
        <begin position="25"/>
        <end position="200"/>
    </location>
</feature>
<feature type="signal peptide" evidence="1">
    <location>
        <begin position="1"/>
        <end position="24"/>
    </location>
</feature>
<accession>A0AAV4WT14</accession>
<reference evidence="2 3" key="1">
    <citation type="submission" date="2021-06" db="EMBL/GenBank/DDBJ databases">
        <title>Caerostris extrusa draft genome.</title>
        <authorList>
            <person name="Kono N."/>
            <person name="Arakawa K."/>
        </authorList>
    </citation>
    <scope>NUCLEOTIDE SEQUENCE [LARGE SCALE GENOMIC DNA]</scope>
</reference>
<protein>
    <submittedName>
        <fullName evidence="2">Uncharacterized protein</fullName>
    </submittedName>
</protein>
<evidence type="ECO:0000313" key="3">
    <source>
        <dbReference type="Proteomes" id="UP001054945"/>
    </source>
</evidence>